<accession>A0A2P2IR42</accession>
<protein>
    <submittedName>
        <fullName evidence="1">Uncharacterized protein</fullName>
    </submittedName>
</protein>
<reference evidence="1" key="1">
    <citation type="submission" date="2018-02" db="EMBL/GenBank/DDBJ databases">
        <title>Rhizophora mucronata_Transcriptome.</title>
        <authorList>
            <person name="Meera S.P."/>
            <person name="Sreeshan A."/>
            <person name="Augustine A."/>
        </authorList>
    </citation>
    <scope>NUCLEOTIDE SEQUENCE</scope>
    <source>
        <tissue evidence="1">Leaf</tissue>
    </source>
</reference>
<evidence type="ECO:0000313" key="1">
    <source>
        <dbReference type="EMBL" id="MBW83685.1"/>
    </source>
</evidence>
<sequence length="46" mass="5467">MLMCPFCRRDFRFHHKNASQSHLIPDKIIAFFFLIKSTPSYSTMAM</sequence>
<dbReference type="EMBL" id="GGEC01003202">
    <property type="protein sequence ID" value="MBW83685.1"/>
    <property type="molecule type" value="Transcribed_RNA"/>
</dbReference>
<dbReference type="AlphaFoldDB" id="A0A2P2IR42"/>
<organism evidence="1">
    <name type="scientific">Rhizophora mucronata</name>
    <name type="common">Asiatic mangrove</name>
    <dbReference type="NCBI Taxonomy" id="61149"/>
    <lineage>
        <taxon>Eukaryota</taxon>
        <taxon>Viridiplantae</taxon>
        <taxon>Streptophyta</taxon>
        <taxon>Embryophyta</taxon>
        <taxon>Tracheophyta</taxon>
        <taxon>Spermatophyta</taxon>
        <taxon>Magnoliopsida</taxon>
        <taxon>eudicotyledons</taxon>
        <taxon>Gunneridae</taxon>
        <taxon>Pentapetalae</taxon>
        <taxon>rosids</taxon>
        <taxon>fabids</taxon>
        <taxon>Malpighiales</taxon>
        <taxon>Rhizophoraceae</taxon>
        <taxon>Rhizophora</taxon>
    </lineage>
</organism>
<proteinExistence type="predicted"/>
<name>A0A2P2IR42_RHIMU</name>